<sequence>MAKDAQGFTRRGALGLTATATTALALPAAAQRPAKPNPRELWYTAPATKWTEALPVGNGRLGAMVFGGTASERLQLNEDTIWAGAAQDPVNPRAKAALPKVRELIFAGKYAEAEKLASADVMAIPLKQPPYQTAGSLMIDMPGADAQVTGYRRSLDLGIAVAETHWTAGGVTYRRRVLASPVDQVIAVRIEADRPGAIAARLGFTCPLKTWRVATEGRDTLVLSGNGDPHDGKPGAIRFEARLHVLNEGGQVEAAGDALMLSGANAVTLLIAIATNFRRFDDLSADPTALTKAQITSAAAKPFAAIERASTTEHRRLFDRVRLDLGDGPDLPTDKRIEAMRTGDDPALAALYFEYARYLLIGSSRPGTQPANLQGIWNDLPTPPWESKYTVNINTEMNYWPAEAAGLPELTEPLIRMVEELAVTGARTAREMYGARGWVCHHNTDIWRASAPIDGPQWGLWPAGGAWLSMHLWYRWEYGQDRAYLARVYPVIHGAALFFLDTLQRDPKSGHLVTNPSMSPENQHPFGAAVCAGPAMDNQLLRDLFDHVAEAARLLGREDESTRAIAAARARLSPDKVGKAGQLQEWAEDWDMEVPEPKHRHHSHLYALYPSHQIAPDTTPALAAAAKRTLELRGDEATGWATAWRINLWARLRDGDHAHRILRFLLGPERTYPNLFDAHPPFQIDGNFGGASGMLEMLVQDRGDTLFLLPALPSEWPQGSVSGVRLKGRGILDLSWRGGRLTSALLRSEVAGERRVMLGDRAKTVRLTPGRAVRLTARNFV</sequence>
<dbReference type="Gene3D" id="1.50.10.10">
    <property type="match status" value="1"/>
</dbReference>
<evidence type="ECO:0000313" key="4">
    <source>
        <dbReference type="EMBL" id="HCB76621.1"/>
    </source>
</evidence>
<dbReference type="Pfam" id="PF21307">
    <property type="entry name" value="Glyco_hydro_95_C"/>
    <property type="match status" value="1"/>
</dbReference>
<feature type="domain" description="Glycosyl hydrolase family 95 N-terminal" evidence="1">
    <location>
        <begin position="41"/>
        <end position="278"/>
    </location>
</feature>
<feature type="domain" description="Glycosyl hydrolase family 95 catalytic" evidence="3">
    <location>
        <begin position="303"/>
        <end position="698"/>
    </location>
</feature>
<evidence type="ECO:0000313" key="5">
    <source>
        <dbReference type="Proteomes" id="UP000262699"/>
    </source>
</evidence>
<dbReference type="PANTHER" id="PTHR31084">
    <property type="entry name" value="ALPHA-L-FUCOSIDASE 2"/>
    <property type="match status" value="1"/>
</dbReference>
<dbReference type="InterPro" id="IPR049053">
    <property type="entry name" value="AFCA-like_C"/>
</dbReference>
<dbReference type="Proteomes" id="UP000262699">
    <property type="component" value="Unassembled WGS sequence"/>
</dbReference>
<dbReference type="PROSITE" id="PS51318">
    <property type="entry name" value="TAT"/>
    <property type="match status" value="1"/>
</dbReference>
<dbReference type="PIRSF" id="PIRSF007663">
    <property type="entry name" value="UCP007663"/>
    <property type="match status" value="1"/>
</dbReference>
<proteinExistence type="predicted"/>
<dbReference type="PANTHER" id="PTHR31084:SF0">
    <property type="entry name" value="ALPHA-L-FUCOSIDASE 2"/>
    <property type="match status" value="1"/>
</dbReference>
<gene>
    <name evidence="4" type="ORF">DEP91_10710</name>
</gene>
<dbReference type="InterPro" id="IPR016518">
    <property type="entry name" value="Alpha-L-fucosidase"/>
</dbReference>
<dbReference type="InterPro" id="IPR054363">
    <property type="entry name" value="GH95_cat"/>
</dbReference>
<name>A0A3D0WD22_9SPHN</name>
<organism evidence="4 5">
    <name type="scientific">Sphingomonas bacterium</name>
    <dbReference type="NCBI Taxonomy" id="1895847"/>
    <lineage>
        <taxon>Bacteria</taxon>
        <taxon>Pseudomonadati</taxon>
        <taxon>Pseudomonadota</taxon>
        <taxon>Alphaproteobacteria</taxon>
        <taxon>Sphingomonadales</taxon>
        <taxon>Sphingomonadaceae</taxon>
        <taxon>Sphingomonas</taxon>
    </lineage>
</organism>
<evidence type="ECO:0000259" key="1">
    <source>
        <dbReference type="Pfam" id="PF14498"/>
    </source>
</evidence>
<dbReference type="InterPro" id="IPR008928">
    <property type="entry name" value="6-hairpin_glycosidase_sf"/>
</dbReference>
<evidence type="ECO:0000259" key="3">
    <source>
        <dbReference type="Pfam" id="PF22124"/>
    </source>
</evidence>
<dbReference type="InterPro" id="IPR006311">
    <property type="entry name" value="TAT_signal"/>
</dbReference>
<protein>
    <submittedName>
        <fullName evidence="4">Uncharacterized protein</fullName>
    </submittedName>
</protein>
<dbReference type="Pfam" id="PF22124">
    <property type="entry name" value="Glyco_hydro_95_cat"/>
    <property type="match status" value="1"/>
</dbReference>
<dbReference type="InterPro" id="IPR027414">
    <property type="entry name" value="GH95_N_dom"/>
</dbReference>
<dbReference type="EMBL" id="DOYJ01000298">
    <property type="protein sequence ID" value="HCB76621.1"/>
    <property type="molecule type" value="Genomic_DNA"/>
</dbReference>
<dbReference type="AlphaFoldDB" id="A0A3D0WD22"/>
<dbReference type="Pfam" id="PF14498">
    <property type="entry name" value="Glyco_hyd_65N_2"/>
    <property type="match status" value="1"/>
</dbReference>
<dbReference type="GO" id="GO:0004560">
    <property type="term" value="F:alpha-L-fucosidase activity"/>
    <property type="evidence" value="ECO:0007669"/>
    <property type="project" value="InterPro"/>
</dbReference>
<feature type="domain" description="Alpha fucosidase A-like C-terminal" evidence="2">
    <location>
        <begin position="703"/>
        <end position="762"/>
    </location>
</feature>
<accession>A0A3D0WD22</accession>
<dbReference type="InterPro" id="IPR012341">
    <property type="entry name" value="6hp_glycosidase-like_sf"/>
</dbReference>
<dbReference type="SUPFAM" id="SSF48208">
    <property type="entry name" value="Six-hairpin glycosidases"/>
    <property type="match status" value="1"/>
</dbReference>
<reference evidence="4 5" key="1">
    <citation type="journal article" date="2018" name="Nat. Biotechnol.">
        <title>A standardized bacterial taxonomy based on genome phylogeny substantially revises the tree of life.</title>
        <authorList>
            <person name="Parks D.H."/>
            <person name="Chuvochina M."/>
            <person name="Waite D.W."/>
            <person name="Rinke C."/>
            <person name="Skarshewski A."/>
            <person name="Chaumeil P.A."/>
            <person name="Hugenholtz P."/>
        </authorList>
    </citation>
    <scope>NUCLEOTIDE SEQUENCE [LARGE SCALE GENOMIC DNA]</scope>
    <source>
        <strain evidence="4">UBA9015</strain>
    </source>
</reference>
<evidence type="ECO:0000259" key="2">
    <source>
        <dbReference type="Pfam" id="PF21307"/>
    </source>
</evidence>
<dbReference type="GO" id="GO:0005975">
    <property type="term" value="P:carbohydrate metabolic process"/>
    <property type="evidence" value="ECO:0007669"/>
    <property type="project" value="InterPro"/>
</dbReference>
<comment type="caution">
    <text evidence="4">The sequence shown here is derived from an EMBL/GenBank/DDBJ whole genome shotgun (WGS) entry which is preliminary data.</text>
</comment>